<dbReference type="Proteomes" id="UP000250140">
    <property type="component" value="Unassembled WGS sequence"/>
</dbReference>
<dbReference type="PRINTS" id="PR00420">
    <property type="entry name" value="RNGMNOXGNASE"/>
</dbReference>
<keyword evidence="3" id="KW-0274">FAD</keyword>
<comment type="similarity">
    <text evidence="1">Belongs to the paxM FAD-dependent monooxygenase family.</text>
</comment>
<dbReference type="FunFam" id="3.50.50.60:FF:000115">
    <property type="entry name" value="Salicylate hydroxylase, putative"/>
    <property type="match status" value="1"/>
</dbReference>
<dbReference type="Gene3D" id="3.50.50.60">
    <property type="entry name" value="FAD/NAD(P)-binding domain"/>
    <property type="match status" value="1"/>
</dbReference>
<evidence type="ECO:0000256" key="3">
    <source>
        <dbReference type="ARBA" id="ARBA00022827"/>
    </source>
</evidence>
<organism evidence="7 8">
    <name type="scientific">Glonium stellatum</name>
    <dbReference type="NCBI Taxonomy" id="574774"/>
    <lineage>
        <taxon>Eukaryota</taxon>
        <taxon>Fungi</taxon>
        <taxon>Dikarya</taxon>
        <taxon>Ascomycota</taxon>
        <taxon>Pezizomycotina</taxon>
        <taxon>Dothideomycetes</taxon>
        <taxon>Pleosporomycetidae</taxon>
        <taxon>Gloniales</taxon>
        <taxon>Gloniaceae</taxon>
        <taxon>Glonium</taxon>
    </lineage>
</organism>
<dbReference type="EMBL" id="KV750463">
    <property type="protein sequence ID" value="OCL04650.1"/>
    <property type="molecule type" value="Genomic_DNA"/>
</dbReference>
<dbReference type="InterPro" id="IPR036188">
    <property type="entry name" value="FAD/NAD-bd_sf"/>
</dbReference>
<evidence type="ECO:0000256" key="1">
    <source>
        <dbReference type="ARBA" id="ARBA00007992"/>
    </source>
</evidence>
<keyword evidence="2" id="KW-0285">Flavoprotein</keyword>
<dbReference type="InterPro" id="IPR050493">
    <property type="entry name" value="FAD-dep_Monooxygenase_BioMet"/>
</dbReference>
<reference evidence="7 8" key="1">
    <citation type="journal article" date="2016" name="Nat. Commun.">
        <title>Ectomycorrhizal ecology is imprinted in the genome of the dominant symbiotic fungus Cenococcum geophilum.</title>
        <authorList>
            <consortium name="DOE Joint Genome Institute"/>
            <person name="Peter M."/>
            <person name="Kohler A."/>
            <person name="Ohm R.A."/>
            <person name="Kuo A."/>
            <person name="Krutzmann J."/>
            <person name="Morin E."/>
            <person name="Arend M."/>
            <person name="Barry K.W."/>
            <person name="Binder M."/>
            <person name="Choi C."/>
            <person name="Clum A."/>
            <person name="Copeland A."/>
            <person name="Grisel N."/>
            <person name="Haridas S."/>
            <person name="Kipfer T."/>
            <person name="LaButti K."/>
            <person name="Lindquist E."/>
            <person name="Lipzen A."/>
            <person name="Maire R."/>
            <person name="Meier B."/>
            <person name="Mihaltcheva S."/>
            <person name="Molinier V."/>
            <person name="Murat C."/>
            <person name="Poggeler S."/>
            <person name="Quandt C.A."/>
            <person name="Sperisen C."/>
            <person name="Tritt A."/>
            <person name="Tisserant E."/>
            <person name="Crous P.W."/>
            <person name="Henrissat B."/>
            <person name="Nehls U."/>
            <person name="Egli S."/>
            <person name="Spatafora J.W."/>
            <person name="Grigoriev I.V."/>
            <person name="Martin F.M."/>
        </authorList>
    </citation>
    <scope>NUCLEOTIDE SEQUENCE [LARGE SCALE GENOMIC DNA]</scope>
    <source>
        <strain evidence="7 8">CBS 207.34</strain>
    </source>
</reference>
<name>A0A8E2EU26_9PEZI</name>
<gene>
    <name evidence="7" type="ORF">AOQ84DRAFT_112682</name>
</gene>
<evidence type="ECO:0000313" key="8">
    <source>
        <dbReference type="Proteomes" id="UP000250140"/>
    </source>
</evidence>
<dbReference type="OrthoDB" id="16820at2759"/>
<keyword evidence="8" id="KW-1185">Reference proteome</keyword>
<dbReference type="SUPFAM" id="SSF51905">
    <property type="entry name" value="FAD/NAD(P)-binding domain"/>
    <property type="match status" value="1"/>
</dbReference>
<dbReference type="InterPro" id="IPR002938">
    <property type="entry name" value="FAD-bd"/>
</dbReference>
<sequence length="417" mass="46679">MTVFQIMIVGAGLGGLMAACSIRLRSTHGVIVLEAAAQLQEVGAGIQLTPNATKLLLRLGIAESLASKVAEPVSFTFHRYSNGKVLGHRANYGAEMKEKFGGPFWDTHRADLQIALYEKAKELGVQFRFGAKVTGYDFSKPTATIATGETLEADLIVAADGLWSLARETFLGHPDPPLPTGDLAYRIMLKHAGIVDPELERFIEKPSVHIWSGPHAHVIYYNIRGGTMSNMVLLAPDNLPPEVARAPGDIDEMRAIFKDWDPILNRFLDMVSSVDKWRLMHHEEMPSWTNDQSTMVLLGDACHPMLPYLAQGANSAIEDGVVLGRILSTVSTREELPNALRKYEQLRKPRSSFMHNYAENQRHVNHLPDGEEQQKRDKVLREEFENPAEDYPYCWLNPQMQEVIFGYDAYVEVDKVL</sequence>
<proteinExistence type="inferred from homology"/>
<dbReference type="PANTHER" id="PTHR13789">
    <property type="entry name" value="MONOOXYGENASE"/>
    <property type="match status" value="1"/>
</dbReference>
<evidence type="ECO:0000256" key="4">
    <source>
        <dbReference type="ARBA" id="ARBA00023002"/>
    </source>
</evidence>
<keyword evidence="4" id="KW-0560">Oxidoreductase</keyword>
<evidence type="ECO:0000256" key="5">
    <source>
        <dbReference type="ARBA" id="ARBA00023033"/>
    </source>
</evidence>
<accession>A0A8E2EU26</accession>
<protein>
    <submittedName>
        <fullName evidence="7">FAD/NAD(P)-binding domain-containing protein</fullName>
    </submittedName>
</protein>
<evidence type="ECO:0000313" key="7">
    <source>
        <dbReference type="EMBL" id="OCL04650.1"/>
    </source>
</evidence>
<keyword evidence="5" id="KW-0503">Monooxygenase</keyword>
<feature type="domain" description="FAD-binding" evidence="6">
    <location>
        <begin position="5"/>
        <end position="351"/>
    </location>
</feature>
<dbReference type="AlphaFoldDB" id="A0A8E2EU26"/>
<dbReference type="GO" id="GO:0071949">
    <property type="term" value="F:FAD binding"/>
    <property type="evidence" value="ECO:0007669"/>
    <property type="project" value="InterPro"/>
</dbReference>
<dbReference type="Pfam" id="PF01494">
    <property type="entry name" value="FAD_binding_3"/>
    <property type="match status" value="1"/>
</dbReference>
<dbReference type="GO" id="GO:0004497">
    <property type="term" value="F:monooxygenase activity"/>
    <property type="evidence" value="ECO:0007669"/>
    <property type="project" value="UniProtKB-KW"/>
</dbReference>
<dbReference type="SUPFAM" id="SSF54373">
    <property type="entry name" value="FAD-linked reductases, C-terminal domain"/>
    <property type="match status" value="1"/>
</dbReference>
<evidence type="ECO:0000259" key="6">
    <source>
        <dbReference type="Pfam" id="PF01494"/>
    </source>
</evidence>
<evidence type="ECO:0000256" key="2">
    <source>
        <dbReference type="ARBA" id="ARBA00022630"/>
    </source>
</evidence>
<dbReference type="PANTHER" id="PTHR13789:SF238">
    <property type="entry name" value="PUTATIVE (AFU_ORTHOLOGUE AFUA_2G01680)-RELATED"/>
    <property type="match status" value="1"/>
</dbReference>